<dbReference type="PANTHER" id="PTHR34260:SF1">
    <property type="entry name" value="UBIQUINOL-CYTOCHROME-C REDUCTASE COMPLEX ASSEMBLY FACTOR 2"/>
    <property type="match status" value="1"/>
</dbReference>
<name>A0A4C1VQX1_EUMVA</name>
<evidence type="ECO:0000313" key="8">
    <source>
        <dbReference type="Proteomes" id="UP000299102"/>
    </source>
</evidence>
<organism evidence="7 8">
    <name type="scientific">Eumeta variegata</name>
    <name type="common">Bagworm moth</name>
    <name type="synonym">Eumeta japonica</name>
    <dbReference type="NCBI Taxonomy" id="151549"/>
    <lineage>
        <taxon>Eukaryota</taxon>
        <taxon>Metazoa</taxon>
        <taxon>Ecdysozoa</taxon>
        <taxon>Arthropoda</taxon>
        <taxon>Hexapoda</taxon>
        <taxon>Insecta</taxon>
        <taxon>Pterygota</taxon>
        <taxon>Neoptera</taxon>
        <taxon>Endopterygota</taxon>
        <taxon>Lepidoptera</taxon>
        <taxon>Glossata</taxon>
        <taxon>Ditrysia</taxon>
        <taxon>Tineoidea</taxon>
        <taxon>Psychidae</taxon>
        <taxon>Oiketicinae</taxon>
        <taxon>Eumeta</taxon>
    </lineage>
</organism>
<dbReference type="EMBL" id="BGZK01000387">
    <property type="protein sequence ID" value="GBP40782.1"/>
    <property type="molecule type" value="Genomic_DNA"/>
</dbReference>
<keyword evidence="4" id="KW-1135">Mitochondrion nucleoid</keyword>
<evidence type="ECO:0000256" key="3">
    <source>
        <dbReference type="ARBA" id="ARBA00023128"/>
    </source>
</evidence>
<dbReference type="Proteomes" id="UP000299102">
    <property type="component" value="Unassembled WGS sequence"/>
</dbReference>
<dbReference type="PANTHER" id="PTHR34260">
    <property type="entry name" value="UBIQUINOL-CYTOCHROME-C REDUCTASE COMPLEX ASSEMBLY FACTOR 2"/>
    <property type="match status" value="1"/>
</dbReference>
<dbReference type="InterPro" id="IPR037698">
    <property type="entry name" value="UQCC2"/>
</dbReference>
<dbReference type="GO" id="GO:0034551">
    <property type="term" value="P:mitochondrial respiratory chain complex III assembly"/>
    <property type="evidence" value="ECO:0007669"/>
    <property type="project" value="TreeGrafter"/>
</dbReference>
<evidence type="ECO:0000313" key="7">
    <source>
        <dbReference type="EMBL" id="GBP40782.1"/>
    </source>
</evidence>
<evidence type="ECO:0000256" key="1">
    <source>
        <dbReference type="ARBA" id="ARBA00004436"/>
    </source>
</evidence>
<sequence>MVKLNRRPANSIANPIMFSSGGLFSGFQPHTTHAHWCTGVRMHFLPSRRKRKEKKCIRRSCTPTTTCEARAAINKSEHRNAVHFVHTPDLGRHIRERVKKAFESGSKTNWDSEECQQQYGSLSRLADNKYRNQYRLKRHSTATGLSTDECNLILSTEVLAYLKEENKGLFRKIFNKD</sequence>
<evidence type="ECO:0000256" key="2">
    <source>
        <dbReference type="ARBA" id="ARBA00022946"/>
    </source>
</evidence>
<comment type="subcellular location">
    <subcellularLocation>
        <location evidence="1">Mitochondrion matrix</location>
        <location evidence="1">Mitochondrion nucleoid</location>
    </subcellularLocation>
</comment>
<protein>
    <recommendedName>
        <fullName evidence="6">Mitochondrial nucleoid factor 1</fullName>
    </recommendedName>
    <alternativeName>
        <fullName evidence="5">Mitochondrial protein M19</fullName>
    </alternativeName>
</protein>
<reference evidence="7 8" key="1">
    <citation type="journal article" date="2019" name="Commun. Biol.">
        <title>The bagworm genome reveals a unique fibroin gene that provides high tensile strength.</title>
        <authorList>
            <person name="Kono N."/>
            <person name="Nakamura H."/>
            <person name="Ohtoshi R."/>
            <person name="Tomita M."/>
            <person name="Numata K."/>
            <person name="Arakawa K."/>
        </authorList>
    </citation>
    <scope>NUCLEOTIDE SEQUENCE [LARGE SCALE GENOMIC DNA]</scope>
</reference>
<keyword evidence="2" id="KW-0809">Transit peptide</keyword>
<keyword evidence="8" id="KW-1185">Reference proteome</keyword>
<proteinExistence type="predicted"/>
<evidence type="ECO:0000256" key="6">
    <source>
        <dbReference type="ARBA" id="ARBA00032983"/>
    </source>
</evidence>
<keyword evidence="3" id="KW-0496">Mitochondrion</keyword>
<accession>A0A4C1VQX1</accession>
<gene>
    <name evidence="7" type="primary">UQCC2</name>
    <name evidence="7" type="ORF">EVAR_26447_1</name>
</gene>
<comment type="caution">
    <text evidence="7">The sequence shown here is derived from an EMBL/GenBank/DDBJ whole genome shotgun (WGS) entry which is preliminary data.</text>
</comment>
<dbReference type="AlphaFoldDB" id="A0A4C1VQX1"/>
<dbReference type="Pfam" id="PF20180">
    <property type="entry name" value="UQCC2_CBP6"/>
    <property type="match status" value="1"/>
</dbReference>
<evidence type="ECO:0000256" key="4">
    <source>
        <dbReference type="ARBA" id="ARBA00023271"/>
    </source>
</evidence>
<evidence type="ECO:0000256" key="5">
    <source>
        <dbReference type="ARBA" id="ARBA00031206"/>
    </source>
</evidence>
<dbReference type="OrthoDB" id="16290at2759"/>
<dbReference type="GO" id="GO:0042645">
    <property type="term" value="C:mitochondrial nucleoid"/>
    <property type="evidence" value="ECO:0007669"/>
    <property type="project" value="UniProtKB-SubCell"/>
</dbReference>